<gene>
    <name evidence="3" type="ORF">GB928_015300</name>
</gene>
<dbReference type="Gene3D" id="3.30.1500.10">
    <property type="entry name" value="Haem-binding HasA"/>
    <property type="match status" value="1"/>
</dbReference>
<comment type="caution">
    <text evidence="3">The sequence shown here is derived from an EMBL/GenBank/DDBJ whole genome shotgun (WGS) entry which is preliminary data.</text>
</comment>
<comment type="subcellular location">
    <subcellularLocation>
        <location evidence="1">Secreted</location>
    </subcellularLocation>
</comment>
<reference evidence="3" key="1">
    <citation type="submission" date="2022-04" db="EMBL/GenBank/DDBJ databases">
        <title>Shinella lacus sp. nov., a novel member of the genus Shinella from water.</title>
        <authorList>
            <person name="Deng Y."/>
        </authorList>
    </citation>
    <scope>NUCLEOTIDE SEQUENCE</scope>
    <source>
        <strain evidence="3">JCM 31239</strain>
    </source>
</reference>
<dbReference type="InterPro" id="IPR050557">
    <property type="entry name" value="RTX_toxin/Mannuronan_C5-epim"/>
</dbReference>
<dbReference type="PANTHER" id="PTHR38340">
    <property type="entry name" value="S-LAYER PROTEIN"/>
    <property type="match status" value="1"/>
</dbReference>
<dbReference type="PROSITE" id="PS00330">
    <property type="entry name" value="HEMOLYSIN_CALCIUM"/>
    <property type="match status" value="3"/>
</dbReference>
<dbReference type="PANTHER" id="PTHR38340:SF1">
    <property type="entry name" value="S-LAYER PROTEIN"/>
    <property type="match status" value="1"/>
</dbReference>
<evidence type="ECO:0000256" key="2">
    <source>
        <dbReference type="ARBA" id="ARBA00022525"/>
    </source>
</evidence>
<evidence type="ECO:0000313" key="4">
    <source>
        <dbReference type="Proteomes" id="UP001177080"/>
    </source>
</evidence>
<dbReference type="Proteomes" id="UP001177080">
    <property type="component" value="Unassembled WGS sequence"/>
</dbReference>
<dbReference type="SUPFAM" id="SSF54621">
    <property type="entry name" value="Heme-binding protein A (HasA)"/>
    <property type="match status" value="1"/>
</dbReference>
<evidence type="ECO:0000256" key="1">
    <source>
        <dbReference type="ARBA" id="ARBA00004613"/>
    </source>
</evidence>
<evidence type="ECO:0000313" key="3">
    <source>
        <dbReference type="EMBL" id="MDO6122556.1"/>
    </source>
</evidence>
<proteinExistence type="predicted"/>
<dbReference type="InterPro" id="IPR018511">
    <property type="entry name" value="Hemolysin-typ_Ca-bd_CS"/>
</dbReference>
<dbReference type="EMBL" id="WHSC02000006">
    <property type="protein sequence ID" value="MDO6122556.1"/>
    <property type="molecule type" value="Genomic_DNA"/>
</dbReference>
<organism evidence="3 4">
    <name type="scientific">Shinella curvata</name>
    <dbReference type="NCBI Taxonomy" id="1817964"/>
    <lineage>
        <taxon>Bacteria</taxon>
        <taxon>Pseudomonadati</taxon>
        <taxon>Pseudomonadota</taxon>
        <taxon>Alphaproteobacteria</taxon>
        <taxon>Hyphomicrobiales</taxon>
        <taxon>Rhizobiaceae</taxon>
        <taxon>Shinella</taxon>
    </lineage>
</organism>
<dbReference type="InterPro" id="IPR001343">
    <property type="entry name" value="Hemolysn_Ca-bd"/>
</dbReference>
<keyword evidence="2" id="KW-0964">Secreted</keyword>
<dbReference type="Pfam" id="PF00353">
    <property type="entry name" value="HemolysinCabind"/>
    <property type="match status" value="2"/>
</dbReference>
<dbReference type="Gene3D" id="2.150.10.10">
    <property type="entry name" value="Serralysin-like metalloprotease, C-terminal"/>
    <property type="match status" value="3"/>
</dbReference>
<protein>
    <recommendedName>
        <fullName evidence="5">Hemolysin type calcium-binding protein</fullName>
    </recommendedName>
</protein>
<accession>A0ABT8XGZ0</accession>
<dbReference type="SUPFAM" id="SSF51120">
    <property type="entry name" value="beta-Roll"/>
    <property type="match status" value="2"/>
</dbReference>
<dbReference type="RefSeq" id="WP_244760242.1">
    <property type="nucleotide sequence ID" value="NZ_JALJCJ010000002.1"/>
</dbReference>
<keyword evidence="4" id="KW-1185">Reference proteome</keyword>
<dbReference type="InterPro" id="IPR011049">
    <property type="entry name" value="Serralysin-like_metalloprot_C"/>
</dbReference>
<name>A0ABT8XGZ0_9HYPH</name>
<dbReference type="InterPro" id="IPR036912">
    <property type="entry name" value="HasA_haem-bd_sf"/>
</dbReference>
<sequence>MAITINVSDANKDGKGINFDAYLAKYASTFVRSGYGGFNSTNPMAMSGTQYSTNDAKKYGVVLTSGKTAWNYDFMTHKISGSLDTVEFGNSIALNATTSKFTLVSDVKISGLNVTDKALGGEILSALMGGKATVEGATAGLLKVLNASPVTFKGSTGSDSFSGFAKADKIYGGDGNDTLKGAGGADTLSGGNGNDTLHGDAGHDLLSGGAGNDKLYGGTGGDTLKGGAGIDTAVYANAAKGVTASLAKSSINTGEAKGDTYSSIENLTGSKFNDTLVGNSGNNRLSGLQGDDTLTGGKGADDFVFAKGYGKDTITDFQNNVDDIDLRTYNFSSVDKVLDKAVQVGDDVHINFTKTDIVVIEDFQLKDLDARDFLL</sequence>
<dbReference type="PRINTS" id="PR00313">
    <property type="entry name" value="CABNDNGRPT"/>
</dbReference>
<evidence type="ECO:0008006" key="5">
    <source>
        <dbReference type="Google" id="ProtNLM"/>
    </source>
</evidence>